<dbReference type="GO" id="GO:0006094">
    <property type="term" value="P:gluconeogenesis"/>
    <property type="evidence" value="ECO:0007669"/>
    <property type="project" value="UniProtKB-UniRule"/>
</dbReference>
<dbReference type="GO" id="GO:0000287">
    <property type="term" value="F:magnesium ion binding"/>
    <property type="evidence" value="ECO:0007669"/>
    <property type="project" value="UniProtKB-UniRule"/>
</dbReference>
<comment type="pathway">
    <text evidence="8">Carbohydrate biosynthesis.</text>
</comment>
<feature type="binding site" evidence="9">
    <location>
        <position position="135"/>
    </location>
    <ligand>
        <name>Mg(2+)</name>
        <dbReference type="ChEBI" id="CHEBI:18420"/>
        <label>1</label>
    </ligand>
</feature>
<sequence length="362" mass="39726">MQAQIPKILAGNLPVFAVNLAAILSTTPQEDAMQRLIPTLRRDGVDEGLISVINTLQICAKEISFRIHQGELAGVLGSTLDENIQGETQKMLDVLSNQLLKDILLESPHVRAVASEEEEGIVDGHTDGGYLVAFDPLDGSSNIDINSLVGTIFSVLPTPQDSRSGPDMFLQPGTEQVAAGYVLYGPSTMLVFTTGNGVRVFTLDQKVGEFLLTDTDIQIPRETSEFAINMSNYRHWQPAMRQYIDDLLQGSNGPRNKNFNMRWVAAMVADVHRVLCRGGLFSYPADSRKPNKPFKLRLMYEGNPMAMLVEQAGGIAHTGEQRILNVQPEHIHQRIGVILGSAEEVQTCLQYLQGSQSAPTDV</sequence>
<evidence type="ECO:0000256" key="2">
    <source>
        <dbReference type="ARBA" id="ARBA00010941"/>
    </source>
</evidence>
<dbReference type="InterPro" id="IPR000146">
    <property type="entry name" value="FBPase_class-1"/>
</dbReference>
<dbReference type="PIRSF" id="PIRSF000904">
    <property type="entry name" value="FBPtase_SBPase"/>
    <property type="match status" value="1"/>
</dbReference>
<evidence type="ECO:0000256" key="8">
    <source>
        <dbReference type="ARBA" id="ARBA00024331"/>
    </source>
</evidence>
<dbReference type="NCBIfam" id="NF006779">
    <property type="entry name" value="PRK09293.1-3"/>
    <property type="match status" value="1"/>
</dbReference>
<feature type="binding site" evidence="9">
    <location>
        <position position="301"/>
    </location>
    <ligand>
        <name>Mg(2+)</name>
        <dbReference type="ChEBI" id="CHEBI:18420"/>
        <label>2</label>
    </ligand>
</feature>
<accession>A0A6S6WNY6</accession>
<evidence type="ECO:0000259" key="12">
    <source>
        <dbReference type="Pfam" id="PF18913"/>
    </source>
</evidence>
<evidence type="ECO:0000256" key="4">
    <source>
        <dbReference type="ARBA" id="ARBA00022723"/>
    </source>
</evidence>
<dbReference type="GO" id="GO:0030388">
    <property type="term" value="P:fructose 1,6-bisphosphate metabolic process"/>
    <property type="evidence" value="ECO:0007669"/>
    <property type="project" value="TreeGrafter"/>
</dbReference>
<dbReference type="PRINTS" id="PR00115">
    <property type="entry name" value="F16BPHPHTASE"/>
</dbReference>
<keyword evidence="3 9" id="KW-0963">Cytoplasm</keyword>
<dbReference type="Pfam" id="PF18913">
    <property type="entry name" value="FBPase_C"/>
    <property type="match status" value="1"/>
</dbReference>
<dbReference type="GO" id="GO:0042132">
    <property type="term" value="F:fructose 1,6-bisphosphate 1-phosphatase activity"/>
    <property type="evidence" value="ECO:0007669"/>
    <property type="project" value="UniProtKB-UniRule"/>
</dbReference>
<dbReference type="Gene3D" id="3.40.190.80">
    <property type="match status" value="1"/>
</dbReference>
<dbReference type="EMBL" id="CADCXY010000005">
    <property type="protein sequence ID" value="CAB0151674.1"/>
    <property type="molecule type" value="Genomic_DNA"/>
</dbReference>
<comment type="cofactor">
    <cofactor evidence="9">
        <name>Mg(2+)</name>
        <dbReference type="ChEBI" id="CHEBI:18420"/>
    </cofactor>
    <text evidence="9">Binds 2 magnesium ions per subunit.</text>
</comment>
<comment type="subcellular location">
    <subcellularLocation>
        <location evidence="9">Cytoplasm</location>
    </subcellularLocation>
</comment>
<feature type="domain" description="Fructose-1-6-bisphosphatase class I N-terminal" evidence="11">
    <location>
        <begin position="49"/>
        <end position="214"/>
    </location>
</feature>
<dbReference type="PANTHER" id="PTHR11556:SF35">
    <property type="entry name" value="SEDOHEPTULOSE-1,7-BISPHOSPHATASE, CHLOROPLASTIC"/>
    <property type="match status" value="1"/>
</dbReference>
<proteinExistence type="inferred from homology"/>
<feature type="binding site" evidence="9">
    <location>
        <position position="135"/>
    </location>
    <ligand>
        <name>Mg(2+)</name>
        <dbReference type="ChEBI" id="CHEBI:18420"/>
        <label>2</label>
    </ligand>
</feature>
<evidence type="ECO:0000313" key="14">
    <source>
        <dbReference type="Proteomes" id="UP000481517"/>
    </source>
</evidence>
<dbReference type="EC" id="3.1.3.11" evidence="9"/>
<keyword evidence="5 9" id="KW-0378">Hydrolase</keyword>
<evidence type="ECO:0000256" key="9">
    <source>
        <dbReference type="HAMAP-Rule" id="MF_01855"/>
    </source>
</evidence>
<keyword evidence="14" id="KW-1185">Reference proteome</keyword>
<name>A0A6S6WNY6_9GAMM</name>
<dbReference type="FunFam" id="3.40.190.80:FF:000011">
    <property type="entry name" value="Fructose-1,6-bisphosphatase class 1"/>
    <property type="match status" value="1"/>
</dbReference>
<comment type="caution">
    <text evidence="9">Lacks conserved residue(s) required for the propagation of feature annotation.</text>
</comment>
<evidence type="ECO:0000256" key="5">
    <source>
        <dbReference type="ARBA" id="ARBA00022801"/>
    </source>
</evidence>
<dbReference type="PIRSF" id="PIRSF500210">
    <property type="entry name" value="FBPtase"/>
    <property type="match status" value="1"/>
</dbReference>
<evidence type="ECO:0000256" key="6">
    <source>
        <dbReference type="ARBA" id="ARBA00022842"/>
    </source>
</evidence>
<comment type="similarity">
    <text evidence="2 9 10">Belongs to the FBPase class 1 family.</text>
</comment>
<dbReference type="GO" id="GO:0005829">
    <property type="term" value="C:cytosol"/>
    <property type="evidence" value="ECO:0007669"/>
    <property type="project" value="TreeGrafter"/>
</dbReference>
<dbReference type="AlphaFoldDB" id="A0A6S6WNY6"/>
<keyword evidence="6 9" id="KW-0460">Magnesium</keyword>
<reference evidence="13 14" key="1">
    <citation type="submission" date="2020-02" db="EMBL/GenBank/DDBJ databases">
        <authorList>
            <person name="Rodrigo-Torres L."/>
            <person name="Arahal R. D."/>
            <person name="Lucena T."/>
        </authorList>
    </citation>
    <scope>NUCLEOTIDE SEQUENCE [LARGE SCALE GENOMIC DNA]</scope>
    <source>
        <strain evidence="13 14">CECT 9734</strain>
    </source>
</reference>
<dbReference type="InterPro" id="IPR033391">
    <property type="entry name" value="FBPase_N"/>
</dbReference>
<evidence type="ECO:0000256" key="1">
    <source>
        <dbReference type="ARBA" id="ARBA00001273"/>
    </source>
</evidence>
<feature type="binding site" evidence="9">
    <location>
        <position position="137"/>
    </location>
    <ligand>
        <name>Mg(2+)</name>
        <dbReference type="ChEBI" id="CHEBI:18420"/>
        <label>1</label>
    </ligand>
</feature>
<feature type="binding site" evidence="9">
    <location>
        <position position="138"/>
    </location>
    <ligand>
        <name>Mg(2+)</name>
        <dbReference type="ChEBI" id="CHEBI:18420"/>
        <label>2</label>
    </ligand>
</feature>
<dbReference type="GO" id="GO:0006000">
    <property type="term" value="P:fructose metabolic process"/>
    <property type="evidence" value="ECO:0007669"/>
    <property type="project" value="TreeGrafter"/>
</dbReference>
<keyword evidence="4 9" id="KW-0479">Metal-binding</keyword>
<protein>
    <recommendedName>
        <fullName evidence="9">Fructose-1,6-bisphosphatase class 1</fullName>
        <shortName evidence="9">FBPase class 1</shortName>
        <ecNumber evidence="9">3.1.3.11</ecNumber>
    </recommendedName>
    <alternativeName>
        <fullName evidence="9">D-fructose-1,6-bisphosphate 1-phosphohydrolase class 1</fullName>
    </alternativeName>
</protein>
<dbReference type="CDD" id="cd00354">
    <property type="entry name" value="FBPase"/>
    <property type="match status" value="1"/>
</dbReference>
<organism evidence="13 14">
    <name type="scientific">Pseudidiomarina piscicola</name>
    <dbReference type="NCBI Taxonomy" id="2614830"/>
    <lineage>
        <taxon>Bacteria</taxon>
        <taxon>Pseudomonadati</taxon>
        <taxon>Pseudomonadota</taxon>
        <taxon>Gammaproteobacteria</taxon>
        <taxon>Alteromonadales</taxon>
        <taxon>Idiomarinaceae</taxon>
        <taxon>Pseudidiomarina</taxon>
    </lineage>
</organism>
<keyword evidence="7 9" id="KW-0119">Carbohydrate metabolism</keyword>
<evidence type="ECO:0000256" key="10">
    <source>
        <dbReference type="RuleBase" id="RU000508"/>
    </source>
</evidence>
<evidence type="ECO:0000256" key="3">
    <source>
        <dbReference type="ARBA" id="ARBA00022490"/>
    </source>
</evidence>
<dbReference type="GO" id="GO:0005986">
    <property type="term" value="P:sucrose biosynthetic process"/>
    <property type="evidence" value="ECO:0007669"/>
    <property type="project" value="TreeGrafter"/>
</dbReference>
<dbReference type="InterPro" id="IPR044015">
    <property type="entry name" value="FBPase_C_dom"/>
</dbReference>
<feature type="binding site" evidence="9">
    <location>
        <position position="229"/>
    </location>
    <ligand>
        <name>substrate</name>
    </ligand>
</feature>
<evidence type="ECO:0000256" key="7">
    <source>
        <dbReference type="ARBA" id="ARBA00023277"/>
    </source>
</evidence>
<evidence type="ECO:0000313" key="13">
    <source>
        <dbReference type="EMBL" id="CAB0151674.1"/>
    </source>
</evidence>
<dbReference type="HAMAP" id="MF_01855">
    <property type="entry name" value="FBPase_class1"/>
    <property type="match status" value="1"/>
</dbReference>
<dbReference type="Gene3D" id="3.30.540.10">
    <property type="entry name" value="Fructose-1,6-Bisphosphatase, subunit A, domain 1"/>
    <property type="match status" value="1"/>
</dbReference>
<dbReference type="GO" id="GO:0006002">
    <property type="term" value="P:fructose 6-phosphate metabolic process"/>
    <property type="evidence" value="ECO:0007669"/>
    <property type="project" value="TreeGrafter"/>
</dbReference>
<dbReference type="NCBIfam" id="NF006780">
    <property type="entry name" value="PRK09293.1-4"/>
    <property type="match status" value="1"/>
</dbReference>
<feature type="binding site" evidence="9">
    <location>
        <position position="116"/>
    </location>
    <ligand>
        <name>Mg(2+)</name>
        <dbReference type="ChEBI" id="CHEBI:18420"/>
        <label>1</label>
    </ligand>
</feature>
<dbReference type="Pfam" id="PF00316">
    <property type="entry name" value="FBPase"/>
    <property type="match status" value="1"/>
</dbReference>
<comment type="subunit">
    <text evidence="9">Homotetramer.</text>
</comment>
<dbReference type="InterPro" id="IPR028343">
    <property type="entry name" value="FBPtase"/>
</dbReference>
<gene>
    <name evidence="9 13" type="primary">fbp</name>
    <name evidence="13" type="ORF">PSI9734_02049</name>
</gene>
<dbReference type="SUPFAM" id="SSF56655">
    <property type="entry name" value="Carbohydrate phosphatase"/>
    <property type="match status" value="1"/>
</dbReference>
<dbReference type="PANTHER" id="PTHR11556">
    <property type="entry name" value="FRUCTOSE-1,6-BISPHOSPHATASE-RELATED"/>
    <property type="match status" value="1"/>
</dbReference>
<evidence type="ECO:0000259" key="11">
    <source>
        <dbReference type="Pfam" id="PF00316"/>
    </source>
</evidence>
<feature type="binding site" evidence="9">
    <location>
        <position position="295"/>
    </location>
    <ligand>
        <name>substrate</name>
    </ligand>
</feature>
<feature type="binding site" evidence="9">
    <location>
        <begin position="138"/>
        <end position="141"/>
    </location>
    <ligand>
        <name>substrate</name>
    </ligand>
</feature>
<feature type="domain" description="Fructose-1-6-bisphosphatase class 1 C-terminal" evidence="12">
    <location>
        <begin position="219"/>
        <end position="352"/>
    </location>
</feature>
<comment type="catalytic activity">
    <reaction evidence="1 9">
        <text>beta-D-fructose 1,6-bisphosphate + H2O = beta-D-fructose 6-phosphate + phosphate</text>
        <dbReference type="Rhea" id="RHEA:11064"/>
        <dbReference type="ChEBI" id="CHEBI:15377"/>
        <dbReference type="ChEBI" id="CHEBI:32966"/>
        <dbReference type="ChEBI" id="CHEBI:43474"/>
        <dbReference type="ChEBI" id="CHEBI:57634"/>
        <dbReference type="EC" id="3.1.3.11"/>
    </reaction>
</comment>
<dbReference type="Proteomes" id="UP000481517">
    <property type="component" value="Unassembled WGS sequence"/>
</dbReference>